<evidence type="ECO:0000313" key="3">
    <source>
        <dbReference type="Proteomes" id="UP000187151"/>
    </source>
</evidence>
<accession>A0ABX3FSY4</accession>
<feature type="transmembrane region" description="Helical" evidence="1">
    <location>
        <begin position="96"/>
        <end position="117"/>
    </location>
</feature>
<sequence length="169" mass="18336">MDVSTFYALFSATCFTLVGLWWNVVQSHHDWMRDPALRRVVGGIYLSFLLPALMGLFAQIGGTEQPHIWRAAFVVLALIGCVCTLRLLARARGNRFLIWQQAAAALLYALIAVVGAFPELAEPFGLRPIQAEALMLIGLIVLGHALVWRFMAGEGRAAGDDGTALSGPA</sequence>
<reference evidence="2 3" key="1">
    <citation type="submission" date="2016-01" db="EMBL/GenBank/DDBJ databases">
        <title>Streptomyces amritsarensis strain MTCC 11845 genome sequencing and assembly.</title>
        <authorList>
            <person name="Sharma D."/>
            <person name="Nair G.R."/>
            <person name="Kaur G."/>
            <person name="Manhas R.K."/>
            <person name="Mayilraj S."/>
        </authorList>
    </citation>
    <scope>NUCLEOTIDE SEQUENCE [LARGE SCALE GENOMIC DNA]</scope>
    <source>
        <strain evidence="2 3">MTCC 11845</strain>
    </source>
</reference>
<gene>
    <name evidence="2" type="ORF">AVW11_34155</name>
</gene>
<dbReference type="RefSeq" id="WP_076046962.1">
    <property type="nucleotide sequence ID" value="NZ_MQUR01000152.1"/>
</dbReference>
<organism evidence="2 3">
    <name type="scientific">Streptomyces amritsarensis</name>
    <dbReference type="NCBI Taxonomy" id="681158"/>
    <lineage>
        <taxon>Bacteria</taxon>
        <taxon>Bacillati</taxon>
        <taxon>Actinomycetota</taxon>
        <taxon>Actinomycetes</taxon>
        <taxon>Kitasatosporales</taxon>
        <taxon>Streptomycetaceae</taxon>
        <taxon>Streptomyces</taxon>
    </lineage>
</organism>
<keyword evidence="1" id="KW-0472">Membrane</keyword>
<protein>
    <recommendedName>
        <fullName evidence="4">Integral membrane protein</fullName>
    </recommendedName>
</protein>
<feature type="transmembrane region" description="Helical" evidence="1">
    <location>
        <begin position="6"/>
        <end position="25"/>
    </location>
</feature>
<feature type="transmembrane region" description="Helical" evidence="1">
    <location>
        <begin position="37"/>
        <end position="62"/>
    </location>
</feature>
<feature type="transmembrane region" description="Helical" evidence="1">
    <location>
        <begin position="68"/>
        <end position="89"/>
    </location>
</feature>
<feature type="transmembrane region" description="Helical" evidence="1">
    <location>
        <begin position="129"/>
        <end position="148"/>
    </location>
</feature>
<keyword evidence="3" id="KW-1185">Reference proteome</keyword>
<keyword evidence="1" id="KW-1133">Transmembrane helix</keyword>
<keyword evidence="1" id="KW-0812">Transmembrane</keyword>
<evidence type="ECO:0000256" key="1">
    <source>
        <dbReference type="SAM" id="Phobius"/>
    </source>
</evidence>
<evidence type="ECO:0008006" key="4">
    <source>
        <dbReference type="Google" id="ProtNLM"/>
    </source>
</evidence>
<name>A0ABX3FSY4_9ACTN</name>
<comment type="caution">
    <text evidence="2">The sequence shown here is derived from an EMBL/GenBank/DDBJ whole genome shotgun (WGS) entry which is preliminary data.</text>
</comment>
<evidence type="ECO:0000313" key="2">
    <source>
        <dbReference type="EMBL" id="OLZ46343.1"/>
    </source>
</evidence>
<dbReference type="Proteomes" id="UP000187151">
    <property type="component" value="Unassembled WGS sequence"/>
</dbReference>
<proteinExistence type="predicted"/>
<dbReference type="EMBL" id="MQUR01000152">
    <property type="protein sequence ID" value="OLZ46343.1"/>
    <property type="molecule type" value="Genomic_DNA"/>
</dbReference>